<protein>
    <submittedName>
        <fullName evidence="1">Uncharacterized protein</fullName>
    </submittedName>
</protein>
<name>A0A7S0ARI3_9STRA</name>
<gene>
    <name evidence="1" type="ORF">MPOL1434_LOCUS6824</name>
</gene>
<accession>A0A7S0ARI3</accession>
<sequence length="119" mass="13650">MMPAHVRQSGNNQPLLRRLLSRRCCFLQCHQVTQNIQSACAIVLDRRKIGIPISVQYIAWVCNERFLDLEASTAVGATVQKTKHYYNLSRQRLLYQWLSSCFMEHTTSAGHATIGIRTE</sequence>
<reference evidence="1" key="1">
    <citation type="submission" date="2021-01" db="EMBL/GenBank/DDBJ databases">
        <authorList>
            <person name="Corre E."/>
            <person name="Pelletier E."/>
            <person name="Niang G."/>
            <person name="Scheremetjew M."/>
            <person name="Finn R."/>
            <person name="Kale V."/>
            <person name="Holt S."/>
            <person name="Cochrane G."/>
            <person name="Meng A."/>
            <person name="Brown T."/>
            <person name="Cohen L."/>
        </authorList>
    </citation>
    <scope>NUCLEOTIDE SEQUENCE</scope>
    <source>
        <strain evidence="1">CCMP3303</strain>
    </source>
</reference>
<evidence type="ECO:0000313" key="1">
    <source>
        <dbReference type="EMBL" id="CAD8372181.1"/>
    </source>
</evidence>
<organism evidence="1">
    <name type="scientific">Minutocellus polymorphus</name>
    <dbReference type="NCBI Taxonomy" id="265543"/>
    <lineage>
        <taxon>Eukaryota</taxon>
        <taxon>Sar</taxon>
        <taxon>Stramenopiles</taxon>
        <taxon>Ochrophyta</taxon>
        <taxon>Bacillariophyta</taxon>
        <taxon>Mediophyceae</taxon>
        <taxon>Cymatosirophycidae</taxon>
        <taxon>Cymatosirales</taxon>
        <taxon>Cymatosiraceae</taxon>
        <taxon>Minutocellus</taxon>
    </lineage>
</organism>
<dbReference type="EMBL" id="HBEJ01011644">
    <property type="protein sequence ID" value="CAD8372181.1"/>
    <property type="molecule type" value="Transcribed_RNA"/>
</dbReference>
<dbReference type="AlphaFoldDB" id="A0A7S0ARI3"/>
<proteinExistence type="predicted"/>